<name>A0A8H3EUJ6_9LECA</name>
<feature type="compositionally biased region" description="Low complexity" evidence="1">
    <location>
        <begin position="263"/>
        <end position="272"/>
    </location>
</feature>
<dbReference type="InterPro" id="IPR009072">
    <property type="entry name" value="Histone-fold"/>
</dbReference>
<dbReference type="Gene3D" id="1.10.20.10">
    <property type="entry name" value="Histone, subunit A"/>
    <property type="match status" value="1"/>
</dbReference>
<feature type="region of interest" description="Disordered" evidence="1">
    <location>
        <begin position="116"/>
        <end position="135"/>
    </location>
</feature>
<feature type="region of interest" description="Disordered" evidence="1">
    <location>
        <begin position="348"/>
        <end position="375"/>
    </location>
</feature>
<feature type="compositionally biased region" description="Low complexity" evidence="1">
    <location>
        <begin position="546"/>
        <end position="563"/>
    </location>
</feature>
<dbReference type="EMBL" id="CAJPDT010000007">
    <property type="protein sequence ID" value="CAF9910532.1"/>
    <property type="molecule type" value="Genomic_DNA"/>
</dbReference>
<feature type="compositionally biased region" description="Polar residues" evidence="1">
    <location>
        <begin position="747"/>
        <end position="765"/>
    </location>
</feature>
<dbReference type="GO" id="GO:0046982">
    <property type="term" value="F:protein heterodimerization activity"/>
    <property type="evidence" value="ECO:0007669"/>
    <property type="project" value="InterPro"/>
</dbReference>
<evidence type="ECO:0008006" key="4">
    <source>
        <dbReference type="Google" id="ProtNLM"/>
    </source>
</evidence>
<protein>
    <recommendedName>
        <fullName evidence="4">Myb-like DNA-binding domain protein</fullName>
    </recommendedName>
</protein>
<feature type="region of interest" description="Disordered" evidence="1">
    <location>
        <begin position="744"/>
        <end position="786"/>
    </location>
</feature>
<accession>A0A8H3EUJ6</accession>
<feature type="compositionally biased region" description="Basic and acidic residues" evidence="1">
    <location>
        <begin position="676"/>
        <end position="686"/>
    </location>
</feature>
<feature type="region of interest" description="Disordered" evidence="1">
    <location>
        <begin position="140"/>
        <end position="168"/>
    </location>
</feature>
<dbReference type="PANTHER" id="PTHR15992:SF5">
    <property type="entry name" value="HOLLIDAY JUNCTION RECOGNITION PROTEIN"/>
    <property type="match status" value="1"/>
</dbReference>
<sequence length="965" mass="105454">MEPPFKRQRLAPSSYPEIDLHARRAQNDFRLKSIFESIFDKYGRNFDGIGDEIDIETGEIVVNNGHILGMTNERDAGAAESSPEELGNSDNEDYLSSLQYSEEYLAAVASKAEDPAVIEESEASEQSDLDADSLMGDVPAESHLQKLGKKSRRVVSIPSDDEEDELASSDIEWASHSKDRLGAQERWCLLKEKAAFADEPAIEPAWRAPPLPNVALLKREREKVRPITVDKMRDYSDDERAGISLWASEIKKHRRRRHKSANSVRCRSVSSVGGQENFSDGVPSDLSNSEPVARRIIKWTEEEEELLIHLKTTTNLSGAAMKSYFPERQSSSIGSHWTYMIANGKAPPKPRLPTALGHEKPLPSLSSGTTSLAPNETRLEPYNHEIFSKAKKMQIVQQQSYGGFPEAGGLVRSSSKPTELFGNDMSHQSQVGRDHAMTNGLTMDAPILINDDVGAHIGSAMEASFLSSSDCGKPEDVTADKSLDASEPFARASDRYHPLGKVHNRSVQSFRYRHHRETRRTKSLDKPKASARRTFGTALDMDGNCNAAEVAESASQANSNESDAYTDESYGFPKSLENENEEITRREMSAPNLPKQEIEVAFENGYGPRASSPTMSIKAELQSGDAEPFDDGIVSPELQHDYTTANKSSNLPKQFGTSHSILHQEESIPPTAEDVDEKKRSTAEGPEKFVSTALLSTTSAKPPNHGTSNAPYKPNVEKISKTAIERQIVQVVIPMAATSDVVRQRADINQSPSNKPHTRSPLATTETEDSAFVEQPSSTALGPGLPHQEVLVIRTPTRSPSVAAAESQYAASAALVLGEIRSSLGREIADSQPLSTTPVIATPAPEIGAEATKPIILDDDSQILCVTSSAAPSAQKEPKEATTTIVLASDSQPLRVTSEIAAPARKRIEEATESDVVESGSHPLRRTLLAARIPSEKIKKEIAAESLCSRWTAIDDCSEDELSYL</sequence>
<dbReference type="GO" id="GO:0005634">
    <property type="term" value="C:nucleus"/>
    <property type="evidence" value="ECO:0007669"/>
    <property type="project" value="InterPro"/>
</dbReference>
<proteinExistence type="predicted"/>
<keyword evidence="3" id="KW-1185">Reference proteome</keyword>
<organism evidence="2 3">
    <name type="scientific">Imshaugia aleurites</name>
    <dbReference type="NCBI Taxonomy" id="172621"/>
    <lineage>
        <taxon>Eukaryota</taxon>
        <taxon>Fungi</taxon>
        <taxon>Dikarya</taxon>
        <taxon>Ascomycota</taxon>
        <taxon>Pezizomycotina</taxon>
        <taxon>Lecanoromycetes</taxon>
        <taxon>OSLEUM clade</taxon>
        <taxon>Lecanoromycetidae</taxon>
        <taxon>Lecanorales</taxon>
        <taxon>Lecanorineae</taxon>
        <taxon>Parmeliaceae</taxon>
        <taxon>Imshaugia</taxon>
    </lineage>
</organism>
<reference evidence="2" key="1">
    <citation type="submission" date="2021-03" db="EMBL/GenBank/DDBJ databases">
        <authorList>
            <person name="Tagirdzhanova G."/>
        </authorList>
    </citation>
    <scope>NUCLEOTIDE SEQUENCE</scope>
</reference>
<dbReference type="OrthoDB" id="2420608at2759"/>
<evidence type="ECO:0000313" key="2">
    <source>
        <dbReference type="EMBL" id="CAF9910532.1"/>
    </source>
</evidence>
<evidence type="ECO:0000313" key="3">
    <source>
        <dbReference type="Proteomes" id="UP000664534"/>
    </source>
</evidence>
<dbReference type="InterPro" id="IPR018465">
    <property type="entry name" value="Scm3/HJURP"/>
</dbReference>
<comment type="caution">
    <text evidence="2">The sequence shown here is derived from an EMBL/GenBank/DDBJ whole genome shotgun (WGS) entry which is preliminary data.</text>
</comment>
<feature type="region of interest" description="Disordered" evidence="1">
    <location>
        <begin position="491"/>
        <end position="574"/>
    </location>
</feature>
<feature type="region of interest" description="Disordered" evidence="1">
    <location>
        <begin position="257"/>
        <end position="287"/>
    </location>
</feature>
<feature type="compositionally biased region" description="Low complexity" evidence="1">
    <location>
        <begin position="362"/>
        <end position="372"/>
    </location>
</feature>
<dbReference type="PANTHER" id="PTHR15992">
    <property type="entry name" value="HOLLIDAY JUNCTION RECOGNITION PROTEIN"/>
    <property type="match status" value="1"/>
</dbReference>
<dbReference type="AlphaFoldDB" id="A0A8H3EUJ6"/>
<feature type="region of interest" description="Disordered" evidence="1">
    <location>
        <begin position="466"/>
        <end position="485"/>
    </location>
</feature>
<evidence type="ECO:0000256" key="1">
    <source>
        <dbReference type="SAM" id="MobiDB-lite"/>
    </source>
</evidence>
<dbReference type="GO" id="GO:0042393">
    <property type="term" value="F:histone binding"/>
    <property type="evidence" value="ECO:0007669"/>
    <property type="project" value="InterPro"/>
</dbReference>
<gene>
    <name evidence="2" type="ORF">IMSHALPRED_009227</name>
</gene>
<dbReference type="Pfam" id="PF10384">
    <property type="entry name" value="Scm3"/>
    <property type="match status" value="1"/>
</dbReference>
<dbReference type="Proteomes" id="UP000664534">
    <property type="component" value="Unassembled WGS sequence"/>
</dbReference>
<feature type="compositionally biased region" description="Acidic residues" evidence="1">
    <location>
        <begin position="116"/>
        <end position="131"/>
    </location>
</feature>
<feature type="compositionally biased region" description="Basic and acidic residues" evidence="1">
    <location>
        <begin position="472"/>
        <end position="484"/>
    </location>
</feature>
<feature type="region of interest" description="Disordered" evidence="1">
    <location>
        <begin position="663"/>
        <end position="686"/>
    </location>
</feature>